<dbReference type="Gene3D" id="3.80.10.10">
    <property type="entry name" value="Ribonuclease Inhibitor"/>
    <property type="match status" value="1"/>
</dbReference>
<dbReference type="PIRSF" id="PIRSF037595">
    <property type="entry name" value="Toll-like_receptor"/>
    <property type="match status" value="1"/>
</dbReference>
<feature type="disulfide bond" evidence="16">
    <location>
        <begin position="436"/>
        <end position="459"/>
    </location>
</feature>
<dbReference type="GO" id="GO:0002224">
    <property type="term" value="P:toll-like receptor signaling pathway"/>
    <property type="evidence" value="ECO:0007669"/>
    <property type="project" value="InterPro"/>
</dbReference>
<dbReference type="AlphaFoldDB" id="H2TKD0"/>
<evidence type="ECO:0000256" key="16">
    <source>
        <dbReference type="PIRSR" id="PIRSR037595-2"/>
    </source>
</evidence>
<evidence type="ECO:0000256" key="10">
    <source>
        <dbReference type="ARBA" id="ARBA00023027"/>
    </source>
</evidence>
<dbReference type="SMART" id="SM00255">
    <property type="entry name" value="TIR"/>
    <property type="match status" value="1"/>
</dbReference>
<evidence type="ECO:0000256" key="1">
    <source>
        <dbReference type="ARBA" id="ARBA00004479"/>
    </source>
</evidence>
<dbReference type="HOGENOM" id="CLU_006000_3_0_1"/>
<keyword evidence="11 17" id="KW-0472">Membrane</keyword>
<keyword evidence="8 15" id="KW-0391">Immunity</keyword>
<dbReference type="STRING" id="31033.ENSTRUP00000025134"/>
<feature type="transmembrane region" description="Helical" evidence="17">
    <location>
        <begin position="12"/>
        <end position="32"/>
    </location>
</feature>
<evidence type="ECO:0000256" key="5">
    <source>
        <dbReference type="ARBA" id="ARBA00022692"/>
    </source>
</evidence>
<dbReference type="PROSITE" id="PS51450">
    <property type="entry name" value="LRR"/>
    <property type="match status" value="2"/>
</dbReference>
<dbReference type="GO" id="GO:0005886">
    <property type="term" value="C:plasma membrane"/>
    <property type="evidence" value="ECO:0007669"/>
    <property type="project" value="TreeGrafter"/>
</dbReference>
<keyword evidence="16" id="KW-1015">Disulfide bond</keyword>
<proteinExistence type="inferred from homology"/>
<dbReference type="InterPro" id="IPR000157">
    <property type="entry name" value="TIR_dom"/>
</dbReference>
<organism evidence="19 20">
    <name type="scientific">Takifugu rubripes</name>
    <name type="common">Japanese pufferfish</name>
    <name type="synonym">Fugu rubripes</name>
    <dbReference type="NCBI Taxonomy" id="31033"/>
    <lineage>
        <taxon>Eukaryota</taxon>
        <taxon>Metazoa</taxon>
        <taxon>Chordata</taxon>
        <taxon>Craniata</taxon>
        <taxon>Vertebrata</taxon>
        <taxon>Euteleostomi</taxon>
        <taxon>Actinopterygii</taxon>
        <taxon>Neopterygii</taxon>
        <taxon>Teleostei</taxon>
        <taxon>Neoteleostei</taxon>
        <taxon>Acanthomorphata</taxon>
        <taxon>Eupercaria</taxon>
        <taxon>Tetraodontiformes</taxon>
        <taxon>Tetradontoidea</taxon>
        <taxon>Tetraodontidae</taxon>
        <taxon>Takifugu</taxon>
    </lineage>
</organism>
<dbReference type="InterPro" id="IPR017241">
    <property type="entry name" value="Toll-like_receptor"/>
</dbReference>
<reference evidence="19" key="2">
    <citation type="submission" date="2025-08" db="UniProtKB">
        <authorList>
            <consortium name="Ensembl"/>
        </authorList>
    </citation>
    <scope>IDENTIFICATION</scope>
</reference>
<keyword evidence="13" id="KW-0325">Glycoprotein</keyword>
<keyword evidence="7" id="KW-0677">Repeat</keyword>
<dbReference type="PANTHER" id="PTHR24365">
    <property type="entry name" value="TOLL-LIKE RECEPTOR"/>
    <property type="match status" value="1"/>
</dbReference>
<accession>H2TKD0</accession>
<dbReference type="Proteomes" id="UP000005226">
    <property type="component" value="Chromosome 14"/>
</dbReference>
<dbReference type="FunFam" id="3.40.50.10140:FF:000001">
    <property type="entry name" value="Toll-like receptor 2"/>
    <property type="match status" value="1"/>
</dbReference>
<dbReference type="InterPro" id="IPR003591">
    <property type="entry name" value="Leu-rich_rpt_typical-subtyp"/>
</dbReference>
<keyword evidence="6" id="KW-0732">Signal</keyword>
<dbReference type="InParanoid" id="H2TKD0"/>
<evidence type="ECO:0000256" key="11">
    <source>
        <dbReference type="ARBA" id="ARBA00023136"/>
    </source>
</evidence>
<evidence type="ECO:0000256" key="8">
    <source>
        <dbReference type="ARBA" id="ARBA00022859"/>
    </source>
</evidence>
<evidence type="ECO:0000256" key="9">
    <source>
        <dbReference type="ARBA" id="ARBA00022989"/>
    </source>
</evidence>
<dbReference type="PROSITE" id="PS50104">
    <property type="entry name" value="TIR"/>
    <property type="match status" value="1"/>
</dbReference>
<dbReference type="eggNOG" id="KOG4641">
    <property type="taxonomic scope" value="Eukaryota"/>
</dbReference>
<keyword evidence="20" id="KW-1185">Reference proteome</keyword>
<evidence type="ECO:0000313" key="19">
    <source>
        <dbReference type="Ensembl" id="ENSTRUP00000025134.3"/>
    </source>
</evidence>
<gene>
    <name evidence="19" type="primary">tlr1</name>
</gene>
<evidence type="ECO:0000256" key="13">
    <source>
        <dbReference type="ARBA" id="ARBA00023180"/>
    </source>
</evidence>
<keyword evidence="3 15" id="KW-0399">Innate immunity</keyword>
<reference evidence="19" key="3">
    <citation type="submission" date="2025-09" db="UniProtKB">
        <authorList>
            <consortium name="Ensembl"/>
        </authorList>
    </citation>
    <scope>IDENTIFICATION</scope>
</reference>
<evidence type="ECO:0000256" key="3">
    <source>
        <dbReference type="ARBA" id="ARBA00022588"/>
    </source>
</evidence>
<keyword evidence="9 17" id="KW-1133">Transmembrane helix</keyword>
<dbReference type="GO" id="GO:0045087">
    <property type="term" value="P:innate immune response"/>
    <property type="evidence" value="ECO:0007669"/>
    <property type="project" value="UniProtKB-UniRule"/>
</dbReference>
<dbReference type="InterPro" id="IPR035897">
    <property type="entry name" value="Toll_tir_struct_dom_sf"/>
</dbReference>
<dbReference type="Pfam" id="PF13855">
    <property type="entry name" value="LRR_8"/>
    <property type="match status" value="1"/>
</dbReference>
<dbReference type="InterPro" id="IPR032675">
    <property type="entry name" value="LRR_dom_sf"/>
</dbReference>
<evidence type="ECO:0000256" key="14">
    <source>
        <dbReference type="ARBA" id="ARBA00023198"/>
    </source>
</evidence>
<dbReference type="PRINTS" id="PR01537">
    <property type="entry name" value="INTRLKN1R1F"/>
</dbReference>
<reference evidence="19 20" key="1">
    <citation type="journal article" date="2011" name="Genome Biol. Evol.">
        <title>Integration of the genetic map and genome assembly of fugu facilitates insights into distinct features of genome evolution in teleosts and mammals.</title>
        <authorList>
            <person name="Kai W."/>
            <person name="Kikuchi K."/>
            <person name="Tohari S."/>
            <person name="Chew A.K."/>
            <person name="Tay A."/>
            <person name="Fujiwara A."/>
            <person name="Hosoya S."/>
            <person name="Suetake H."/>
            <person name="Naruse K."/>
            <person name="Brenner S."/>
            <person name="Suzuki Y."/>
            <person name="Venkatesh B."/>
        </authorList>
    </citation>
    <scope>NUCLEOTIDE SEQUENCE [LARGE SCALE GENOMIC DNA]</scope>
</reference>
<feature type="domain" description="TIR" evidence="18">
    <location>
        <begin position="657"/>
        <end position="800"/>
    </location>
</feature>
<dbReference type="Ensembl" id="ENSTRUT00000025237.3">
    <property type="protein sequence ID" value="ENSTRUP00000025134.3"/>
    <property type="gene ID" value="ENSTRUG00000009990.3"/>
</dbReference>
<keyword evidence="14 15" id="KW-0395">Inflammatory response</keyword>
<dbReference type="SUPFAM" id="SSF52200">
    <property type="entry name" value="Toll/Interleukin receptor TIR domain"/>
    <property type="match status" value="1"/>
</dbReference>
<keyword evidence="5 17" id="KW-0812">Transmembrane</keyword>
<evidence type="ECO:0000256" key="4">
    <source>
        <dbReference type="ARBA" id="ARBA00022614"/>
    </source>
</evidence>
<dbReference type="GO" id="GO:0004888">
    <property type="term" value="F:transmembrane signaling receptor activity"/>
    <property type="evidence" value="ECO:0007669"/>
    <property type="project" value="InterPro"/>
</dbReference>
<keyword evidence="12 15" id="KW-0675">Receptor</keyword>
<dbReference type="SMART" id="SM00369">
    <property type="entry name" value="LRR_TYP"/>
    <property type="match status" value="4"/>
</dbReference>
<evidence type="ECO:0000313" key="20">
    <source>
        <dbReference type="Proteomes" id="UP000005226"/>
    </source>
</evidence>
<dbReference type="OMA" id="SWNSLEY"/>
<evidence type="ECO:0000256" key="17">
    <source>
        <dbReference type="SAM" id="Phobius"/>
    </source>
</evidence>
<evidence type="ECO:0000256" key="2">
    <source>
        <dbReference type="ARBA" id="ARBA00009634"/>
    </source>
</evidence>
<dbReference type="GO" id="GO:0006954">
    <property type="term" value="P:inflammatory response"/>
    <property type="evidence" value="ECO:0007669"/>
    <property type="project" value="UniProtKB-UniRule"/>
</dbReference>
<dbReference type="Pfam" id="PF01582">
    <property type="entry name" value="TIR"/>
    <property type="match status" value="1"/>
</dbReference>
<sequence length="814" mass="92602">MTMSQNSFCPLVLFRLMMGSTIAIFCAAAMLMPQLSVSYLRNYIDLSSRNLSSVPGDLPKEAEYIDLSLNHIRQLKRGDFRNTPILRFLNISGNCLDSIHPETFLHTPLLEDLDLSHNELKDLMDQPYLQHTENLVALNLAHNKFLTMTLAREFGSLVKLQRLTLGGSTISVGDFRNIADVELRVMSLFLEGVLVYEPGSLQDVYARRLQVKFNNKFPHDLMEDALSFFPEVELLELSRGYQELSKQLSQRSEIYTSCLYLTHISINWPDFTQYVHVALNTTVTHLGVSGVTMYRLPQNATPVAETSRVKSLTFRRAVVRSFLFSQEAVYNFFINMPVENLALTETSIIHMTCPKSESPITQLNFSYCSMTDTIFSRVEGLITVECKTLGNVRTLALAGNNLKSLKSLSIRMQYMKSLQDLDLSLNLLVYDGQKGCVWPQNISSMSLSSNGLTDSVFQCLPENVERLDLQNNQISAVSSSTLGLVRLWYLNLNANKLLDLPVCHNFPLLQELLLKSNSLHTPSVDRLKSCRSLKTLDASSNPFTCTCDLIGFIQLGLKFEKGGAAVTFLQWPHGYYCSYPEAVRDSNLNNFWIPEISCNSYLLAAAILCPAVVVMTVVLTLCRHFDIPWYLGMIWQWMQAKHRARQRQPRPEVLLGIEFHAFVSYSQKDAAWVFDHLLPNLESPAGGLRICHHGKNFVPGKPIINNIMTCVEKSRRCVFVLSAHFVKSDWCHYELYFTSHQHLALGSDSVVLVLLEPVPQYLIPSKYYQLKFMMARHTYLEWPQDRAKQRLFWANLRAALQADLPHLTVTEIEE</sequence>
<comment type="similarity">
    <text evidence="2 15">Belongs to the Toll-like receptor family.</text>
</comment>
<dbReference type="InterPro" id="IPR001611">
    <property type="entry name" value="Leu-rich_rpt"/>
</dbReference>
<keyword evidence="10" id="KW-0520">NAD</keyword>
<protein>
    <submittedName>
        <fullName evidence="19">Toll-like receptor 1</fullName>
    </submittedName>
</protein>
<evidence type="ECO:0000256" key="7">
    <source>
        <dbReference type="ARBA" id="ARBA00022737"/>
    </source>
</evidence>
<keyword evidence="4" id="KW-0433">Leucine-rich repeat</keyword>
<dbReference type="GeneTree" id="ENSGT00940000162201"/>
<dbReference type="SUPFAM" id="SSF52058">
    <property type="entry name" value="L domain-like"/>
    <property type="match status" value="1"/>
</dbReference>
<comment type="subcellular location">
    <subcellularLocation>
        <location evidence="1">Membrane</location>
        <topology evidence="1">Single-pass type I membrane protein</topology>
    </subcellularLocation>
</comment>
<dbReference type="Gene3D" id="3.40.50.10140">
    <property type="entry name" value="Toll/interleukin-1 receptor homology (TIR) domain"/>
    <property type="match status" value="1"/>
</dbReference>
<evidence type="ECO:0000256" key="15">
    <source>
        <dbReference type="PIRNR" id="PIRNR037595"/>
    </source>
</evidence>
<dbReference type="PANTHER" id="PTHR24365:SF422">
    <property type="entry name" value="TOLL-LIKE RECEPTOR 6"/>
    <property type="match status" value="1"/>
</dbReference>
<evidence type="ECO:0000256" key="6">
    <source>
        <dbReference type="ARBA" id="ARBA00022729"/>
    </source>
</evidence>
<evidence type="ECO:0000259" key="18">
    <source>
        <dbReference type="PROSITE" id="PS50104"/>
    </source>
</evidence>
<dbReference type="FunFam" id="3.80.10.10:FF:000046">
    <property type="entry name" value="Toll-like receptor 2"/>
    <property type="match status" value="1"/>
</dbReference>
<name>H2TKD0_TAKRU</name>
<evidence type="ECO:0000256" key="12">
    <source>
        <dbReference type="ARBA" id="ARBA00023170"/>
    </source>
</evidence>